<dbReference type="GO" id="GO:0030154">
    <property type="term" value="P:cell differentiation"/>
    <property type="evidence" value="ECO:0007669"/>
    <property type="project" value="TreeGrafter"/>
</dbReference>
<evidence type="ECO:0000256" key="3">
    <source>
        <dbReference type="ARBA" id="ARBA00023125"/>
    </source>
</evidence>
<dbReference type="PROSITE" id="PS50039">
    <property type="entry name" value="FORK_HEAD_3"/>
    <property type="match status" value="1"/>
</dbReference>
<dbReference type="Pfam" id="PF00250">
    <property type="entry name" value="Forkhead"/>
    <property type="match status" value="1"/>
</dbReference>
<dbReference type="AlphaFoldDB" id="A0A914UT22"/>
<reference evidence="10" key="1">
    <citation type="submission" date="2022-11" db="UniProtKB">
        <authorList>
            <consortium name="WormBaseParasite"/>
        </authorList>
    </citation>
    <scope>IDENTIFICATION</scope>
</reference>
<dbReference type="InterPro" id="IPR036390">
    <property type="entry name" value="WH_DNA-bd_sf"/>
</dbReference>
<dbReference type="PRINTS" id="PR00053">
    <property type="entry name" value="FORKHEAD"/>
</dbReference>
<dbReference type="GO" id="GO:0005634">
    <property type="term" value="C:nucleus"/>
    <property type="evidence" value="ECO:0007669"/>
    <property type="project" value="UniProtKB-SubCell"/>
</dbReference>
<feature type="compositionally biased region" description="Acidic residues" evidence="7">
    <location>
        <begin position="62"/>
        <end position="72"/>
    </location>
</feature>
<keyword evidence="2" id="KW-0805">Transcription regulation</keyword>
<comment type="subcellular location">
    <subcellularLocation>
        <location evidence="1 6">Nucleus</location>
    </subcellularLocation>
</comment>
<feature type="region of interest" description="Disordered" evidence="7">
    <location>
        <begin position="11"/>
        <end position="94"/>
    </location>
</feature>
<keyword evidence="4" id="KW-0804">Transcription</keyword>
<dbReference type="PANTHER" id="PTHR11829">
    <property type="entry name" value="FORKHEAD BOX PROTEIN"/>
    <property type="match status" value="1"/>
</dbReference>
<dbReference type="FunFam" id="1.10.10.10:FF:000016">
    <property type="entry name" value="Forkhead box protein I1"/>
    <property type="match status" value="1"/>
</dbReference>
<feature type="region of interest" description="Disordered" evidence="7">
    <location>
        <begin position="251"/>
        <end position="287"/>
    </location>
</feature>
<evidence type="ECO:0000256" key="1">
    <source>
        <dbReference type="ARBA" id="ARBA00004123"/>
    </source>
</evidence>
<dbReference type="GO" id="GO:0009653">
    <property type="term" value="P:anatomical structure morphogenesis"/>
    <property type="evidence" value="ECO:0007669"/>
    <property type="project" value="TreeGrafter"/>
</dbReference>
<keyword evidence="3 6" id="KW-0238">DNA-binding</keyword>
<evidence type="ECO:0000256" key="4">
    <source>
        <dbReference type="ARBA" id="ARBA00023163"/>
    </source>
</evidence>
<organism evidence="9 10">
    <name type="scientific">Plectus sambesii</name>
    <dbReference type="NCBI Taxonomy" id="2011161"/>
    <lineage>
        <taxon>Eukaryota</taxon>
        <taxon>Metazoa</taxon>
        <taxon>Ecdysozoa</taxon>
        <taxon>Nematoda</taxon>
        <taxon>Chromadorea</taxon>
        <taxon>Plectida</taxon>
        <taxon>Plectina</taxon>
        <taxon>Plectoidea</taxon>
        <taxon>Plectidae</taxon>
        <taxon>Plectus</taxon>
    </lineage>
</organism>
<dbReference type="WBParaSite" id="PSAMB.scaffold1236size33955.g11864.t1">
    <property type="protein sequence ID" value="PSAMB.scaffold1236size33955.g11864.t1"/>
    <property type="gene ID" value="PSAMB.scaffold1236size33955.g11864"/>
</dbReference>
<evidence type="ECO:0000256" key="6">
    <source>
        <dbReference type="PROSITE-ProRule" id="PRU00089"/>
    </source>
</evidence>
<dbReference type="GO" id="GO:0000978">
    <property type="term" value="F:RNA polymerase II cis-regulatory region sequence-specific DNA binding"/>
    <property type="evidence" value="ECO:0007669"/>
    <property type="project" value="TreeGrafter"/>
</dbReference>
<feature type="domain" description="Fork-head" evidence="8">
    <location>
        <begin position="97"/>
        <end position="191"/>
    </location>
</feature>
<evidence type="ECO:0000256" key="2">
    <source>
        <dbReference type="ARBA" id="ARBA00023015"/>
    </source>
</evidence>
<feature type="compositionally biased region" description="Pro residues" evidence="7">
    <location>
        <begin position="251"/>
        <end position="264"/>
    </location>
</feature>
<evidence type="ECO:0000313" key="10">
    <source>
        <dbReference type="WBParaSite" id="PSAMB.scaffold1236size33955.g11864.t1"/>
    </source>
</evidence>
<name>A0A914UT22_9BILA</name>
<evidence type="ECO:0000256" key="5">
    <source>
        <dbReference type="ARBA" id="ARBA00023242"/>
    </source>
</evidence>
<evidence type="ECO:0000256" key="7">
    <source>
        <dbReference type="SAM" id="MobiDB-lite"/>
    </source>
</evidence>
<proteinExistence type="predicted"/>
<keyword evidence="9" id="KW-1185">Reference proteome</keyword>
<dbReference type="InterPro" id="IPR018122">
    <property type="entry name" value="TF_fork_head_CS_1"/>
</dbReference>
<dbReference type="CDD" id="cd20048">
    <property type="entry name" value="FH_FOXD4-like"/>
    <property type="match status" value="1"/>
</dbReference>
<dbReference type="PROSITE" id="PS00657">
    <property type="entry name" value="FORK_HEAD_1"/>
    <property type="match status" value="1"/>
</dbReference>
<dbReference type="InterPro" id="IPR001766">
    <property type="entry name" value="Fork_head_dom"/>
</dbReference>
<dbReference type="PANTHER" id="PTHR11829:SF361">
    <property type="entry name" value="FORKHEAD BOX PROTEIN D4-LIKE 1"/>
    <property type="match status" value="1"/>
</dbReference>
<dbReference type="Proteomes" id="UP000887566">
    <property type="component" value="Unplaced"/>
</dbReference>
<dbReference type="Gene3D" id="1.10.10.10">
    <property type="entry name" value="Winged helix-like DNA-binding domain superfamily/Winged helix DNA-binding domain"/>
    <property type="match status" value="1"/>
</dbReference>
<evidence type="ECO:0000259" key="8">
    <source>
        <dbReference type="PROSITE" id="PS50039"/>
    </source>
</evidence>
<sequence>MRFSMDAILCGSTNDAVVQSGPESELASPDRPVSSDQHGPPVRSDSSMSDDKSSVVESVAAAEDDLFDDSDPLESATTPTNDLDEKKGNGGSGGAVKPPYSYIALITMAILNSPEKKLTLSQICDFIIHRFPYYREKFPAWQNSIRHNLSLNDCFIKIPREPGNPGKGNYWSLDPSSEDMFDNGSFLRRRKRFKRFPPPQDHSAAAAAFHGLFSGGMPPPPPGQHPMGCFPPGPSAMLPPAFVFGPGGPFGPPPGSPFGPPVPPGSMRMPPQQHMTGGGRPPGGGMPLPAHLPPQASVGMPLRPLPQTTTSSAGDSKQQYFSMDSMGGQPNMPLYKMAAAGMGMFPHPGAGFFPGHPAFLPLPPPGTDGRVVDHQKLLAAIARSHASNHPV</sequence>
<feature type="DNA-binding region" description="Fork-head" evidence="6">
    <location>
        <begin position="97"/>
        <end position="191"/>
    </location>
</feature>
<dbReference type="InterPro" id="IPR050211">
    <property type="entry name" value="FOX_domain-containing"/>
</dbReference>
<evidence type="ECO:0000313" key="9">
    <source>
        <dbReference type="Proteomes" id="UP000887566"/>
    </source>
</evidence>
<dbReference type="SUPFAM" id="SSF46785">
    <property type="entry name" value="Winged helix' DNA-binding domain"/>
    <property type="match status" value="1"/>
</dbReference>
<protein>
    <submittedName>
        <fullName evidence="10">Fork-head domain-containing protein</fullName>
    </submittedName>
</protein>
<dbReference type="InterPro" id="IPR036388">
    <property type="entry name" value="WH-like_DNA-bd_sf"/>
</dbReference>
<dbReference type="GO" id="GO:0000981">
    <property type="term" value="F:DNA-binding transcription factor activity, RNA polymerase II-specific"/>
    <property type="evidence" value="ECO:0007669"/>
    <property type="project" value="TreeGrafter"/>
</dbReference>
<dbReference type="SMART" id="SM00339">
    <property type="entry name" value="FH"/>
    <property type="match status" value="1"/>
</dbReference>
<dbReference type="InterPro" id="IPR030456">
    <property type="entry name" value="TF_fork_head_CS_2"/>
</dbReference>
<accession>A0A914UT22</accession>
<dbReference type="PROSITE" id="PS00658">
    <property type="entry name" value="FORK_HEAD_2"/>
    <property type="match status" value="1"/>
</dbReference>
<keyword evidence="5 6" id="KW-0539">Nucleus</keyword>
<feature type="compositionally biased region" description="Gly residues" evidence="7">
    <location>
        <begin position="276"/>
        <end position="286"/>
    </location>
</feature>